<keyword evidence="1 4" id="KW-0413">Isomerase</keyword>
<evidence type="ECO:0000256" key="2">
    <source>
        <dbReference type="PIRSR" id="PIRSR006386-1"/>
    </source>
</evidence>
<proteinExistence type="inferred from homology"/>
<dbReference type="GO" id="GO:1901170">
    <property type="term" value="P:naphthalene catabolic process"/>
    <property type="evidence" value="ECO:0007669"/>
    <property type="project" value="InterPro"/>
</dbReference>
<dbReference type="GO" id="GO:0006749">
    <property type="term" value="P:glutathione metabolic process"/>
    <property type="evidence" value="ECO:0007669"/>
    <property type="project" value="TreeGrafter"/>
</dbReference>
<comment type="similarity">
    <text evidence="1">Belongs to the GST superfamily. NadH family.</text>
</comment>
<dbReference type="PANTHER" id="PTHR42943">
    <property type="entry name" value="GLUTATHIONE S-TRANSFERASE KAPPA"/>
    <property type="match status" value="1"/>
</dbReference>
<dbReference type="InterPro" id="IPR051924">
    <property type="entry name" value="GST_Kappa/NadH"/>
</dbReference>
<dbReference type="InterPro" id="IPR014440">
    <property type="entry name" value="HCCAis_GSTk"/>
</dbReference>
<dbReference type="PATRIC" id="fig|1238182.3.peg.2640"/>
<dbReference type="AlphaFoldDB" id="K9GWI2"/>
<feature type="domain" description="DSBA-like thioredoxin" evidence="3">
    <location>
        <begin position="4"/>
        <end position="196"/>
    </location>
</feature>
<dbReference type="RefSeq" id="WP_009541083.1">
    <property type="nucleotide sequence ID" value="NZ_ANHY01000012.1"/>
</dbReference>
<evidence type="ECO:0000259" key="3">
    <source>
        <dbReference type="Pfam" id="PF01323"/>
    </source>
</evidence>
<organism evidence="4 5">
    <name type="scientific">Caenispirillum salinarum AK4</name>
    <dbReference type="NCBI Taxonomy" id="1238182"/>
    <lineage>
        <taxon>Bacteria</taxon>
        <taxon>Pseudomonadati</taxon>
        <taxon>Pseudomonadota</taxon>
        <taxon>Alphaproteobacteria</taxon>
        <taxon>Rhodospirillales</taxon>
        <taxon>Novispirillaceae</taxon>
        <taxon>Caenispirillum</taxon>
    </lineage>
</organism>
<dbReference type="EMBL" id="ANHY01000012">
    <property type="protein sequence ID" value="EKV29602.1"/>
    <property type="molecule type" value="Genomic_DNA"/>
</dbReference>
<keyword evidence="5" id="KW-1185">Reference proteome</keyword>
<dbReference type="Gene3D" id="3.40.30.10">
    <property type="entry name" value="Glutaredoxin"/>
    <property type="match status" value="1"/>
</dbReference>
<dbReference type="STRING" id="1238182.C882_0425"/>
<protein>
    <recommendedName>
        <fullName evidence="1">2-hydroxychromene-2-carboxylate isomerase</fullName>
        <ecNumber evidence="1">5.99.1.4</ecNumber>
    </recommendedName>
</protein>
<dbReference type="SUPFAM" id="SSF52833">
    <property type="entry name" value="Thioredoxin-like"/>
    <property type="match status" value="1"/>
</dbReference>
<dbReference type="GO" id="GO:0018845">
    <property type="term" value="F:2-hydroxychromene-2-carboxylate isomerase activity"/>
    <property type="evidence" value="ECO:0007669"/>
    <property type="project" value="UniProtKB-UniRule"/>
</dbReference>
<dbReference type="GO" id="GO:0004364">
    <property type="term" value="F:glutathione transferase activity"/>
    <property type="evidence" value="ECO:0007669"/>
    <property type="project" value="TreeGrafter"/>
</dbReference>
<dbReference type="OrthoDB" id="5244108at2"/>
<feature type="active site" description="Nucleophile" evidence="2">
    <location>
        <position position="13"/>
    </location>
</feature>
<dbReference type="EC" id="5.99.1.4" evidence="1"/>
<dbReference type="InterPro" id="IPR044087">
    <property type="entry name" value="NahD-like"/>
</dbReference>
<comment type="catalytic activity">
    <reaction evidence="1">
        <text>2-hydroxychromene-2-carboxylate = (3E)-4-(2-hydroxyphenyl)-2-oxobut-3-enoate</text>
        <dbReference type="Rhea" id="RHEA:27401"/>
        <dbReference type="ChEBI" id="CHEBI:59350"/>
        <dbReference type="ChEBI" id="CHEBI:59353"/>
        <dbReference type="EC" id="5.99.1.4"/>
    </reaction>
</comment>
<sequence>MAATVDYYLALNSPWSYLGSPRLQEIAARHGASVRVKPVKLGEVFAKTGGTPLPQRPLERRNYRLLELERWSTHLGVPLVVQPRNFPSDETTAAHLVIAAQEDGLDALGLATALGRQLWEEDMSLADMDALRATALLAGVDADQLLGAHPVQDLDAIHTRNTEDALAAGVFGVPSYVVNGEVFWGQDRLDFLDRKLAAS</sequence>
<dbReference type="InterPro" id="IPR001853">
    <property type="entry name" value="DSBA-like_thioredoxin_dom"/>
</dbReference>
<dbReference type="Pfam" id="PF01323">
    <property type="entry name" value="DSBA"/>
    <property type="match status" value="1"/>
</dbReference>
<dbReference type="CDD" id="cd03022">
    <property type="entry name" value="DsbA_HCCA_Iso"/>
    <property type="match status" value="1"/>
</dbReference>
<reference evidence="4 5" key="1">
    <citation type="journal article" date="2013" name="Genome Announc.">
        <title>Draft Genome Sequence of an Alphaproteobacterium, Caenispirillum salinarum AK4(T), Isolated from a Solar Saltern.</title>
        <authorList>
            <person name="Khatri I."/>
            <person name="Singh A."/>
            <person name="Korpole S."/>
            <person name="Pinnaka A.K."/>
            <person name="Subramanian S."/>
        </authorList>
    </citation>
    <scope>NUCLEOTIDE SEQUENCE [LARGE SCALE GENOMIC DNA]</scope>
    <source>
        <strain evidence="4 5">AK4</strain>
    </source>
</reference>
<name>K9GWI2_9PROT</name>
<evidence type="ECO:0000256" key="1">
    <source>
        <dbReference type="PIRNR" id="PIRNR006386"/>
    </source>
</evidence>
<dbReference type="eggNOG" id="COG3917">
    <property type="taxonomic scope" value="Bacteria"/>
</dbReference>
<evidence type="ECO:0000313" key="4">
    <source>
        <dbReference type="EMBL" id="EKV29602.1"/>
    </source>
</evidence>
<dbReference type="InterPro" id="IPR036249">
    <property type="entry name" value="Thioredoxin-like_sf"/>
</dbReference>
<gene>
    <name evidence="4" type="ORF">C882_0425</name>
</gene>
<dbReference type="PIRSF" id="PIRSF006386">
    <property type="entry name" value="HCCAis_GSTk"/>
    <property type="match status" value="1"/>
</dbReference>
<dbReference type="GO" id="GO:0004602">
    <property type="term" value="F:glutathione peroxidase activity"/>
    <property type="evidence" value="ECO:0007669"/>
    <property type="project" value="TreeGrafter"/>
</dbReference>
<evidence type="ECO:0000313" key="5">
    <source>
        <dbReference type="Proteomes" id="UP000009881"/>
    </source>
</evidence>
<dbReference type="PANTHER" id="PTHR42943:SF13">
    <property type="entry name" value="GLUTATHIONE S-TRANSFERASE KAPPA-RELATED"/>
    <property type="match status" value="1"/>
</dbReference>
<dbReference type="Proteomes" id="UP000009881">
    <property type="component" value="Unassembled WGS sequence"/>
</dbReference>
<comment type="caution">
    <text evidence="4">The sequence shown here is derived from an EMBL/GenBank/DDBJ whole genome shotgun (WGS) entry which is preliminary data.</text>
</comment>
<accession>K9GWI2</accession>